<feature type="transmembrane region" description="Helical" evidence="1">
    <location>
        <begin position="127"/>
        <end position="144"/>
    </location>
</feature>
<dbReference type="Pfam" id="PF09925">
    <property type="entry name" value="DUF2157"/>
    <property type="match status" value="1"/>
</dbReference>
<reference evidence="4" key="1">
    <citation type="submission" date="2017-09" db="EMBL/GenBank/DDBJ databases">
        <authorList>
            <person name="Cho G.-S."/>
            <person name="Oguntoyinbo F.A."/>
            <person name="Cnockaert M."/>
            <person name="Kabisch J."/>
            <person name="Neve H."/>
            <person name="Bockelmann W."/>
            <person name="Wenning M."/>
            <person name="Franz C.M."/>
            <person name="Vandamme P."/>
        </authorList>
    </citation>
    <scope>NUCLEOTIDE SEQUENCE [LARGE SCALE GENOMIC DNA]</scope>
    <source>
        <strain evidence="4">MBT G8648</strain>
    </source>
</reference>
<proteinExistence type="predicted"/>
<accession>A0A2A4HIW6</accession>
<evidence type="ECO:0000313" key="3">
    <source>
        <dbReference type="EMBL" id="PCF95338.1"/>
    </source>
</evidence>
<feature type="transmembrane region" description="Helical" evidence="1">
    <location>
        <begin position="265"/>
        <end position="284"/>
    </location>
</feature>
<dbReference type="InterPro" id="IPR018677">
    <property type="entry name" value="DUF2157"/>
</dbReference>
<keyword evidence="1" id="KW-0812">Transmembrane</keyword>
<name>A0A2A4HIW6_9GAMM</name>
<feature type="transmembrane region" description="Helical" evidence="1">
    <location>
        <begin position="151"/>
        <end position="171"/>
    </location>
</feature>
<feature type="transmembrane region" description="Helical" evidence="1">
    <location>
        <begin position="213"/>
        <end position="233"/>
    </location>
</feature>
<protein>
    <recommendedName>
        <fullName evidence="2">DUF2157 domain-containing protein</fullName>
    </recommendedName>
</protein>
<feature type="transmembrane region" description="Helical" evidence="1">
    <location>
        <begin position="45"/>
        <end position="66"/>
    </location>
</feature>
<feature type="transmembrane region" description="Helical" evidence="1">
    <location>
        <begin position="98"/>
        <end position="121"/>
    </location>
</feature>
<keyword evidence="1" id="KW-0472">Membrane</keyword>
<dbReference type="RefSeq" id="WP_096651862.1">
    <property type="nucleotide sequence ID" value="NZ_NWUX01000010.1"/>
</dbReference>
<feature type="transmembrane region" description="Helical" evidence="1">
    <location>
        <begin position="72"/>
        <end position="91"/>
    </location>
</feature>
<evidence type="ECO:0000259" key="2">
    <source>
        <dbReference type="Pfam" id="PF09925"/>
    </source>
</evidence>
<comment type="caution">
    <text evidence="3">The sequence shown here is derived from an EMBL/GenBank/DDBJ whole genome shotgun (WGS) entry which is preliminary data.</text>
</comment>
<evidence type="ECO:0000313" key="4">
    <source>
        <dbReference type="Proteomes" id="UP000218677"/>
    </source>
</evidence>
<sequence>MTTKRRDLVSLIERGAIPPEQVALATEVVGLHPGPRAWALLIDRLLLWLGGLALAFGVLFFVAYNWAEMGRLSRFGLVQAALLMAVGIVLWGRASTMLVRVALTAAFLLVGVLLALFGQVYQTGADPWQLFFLWAVLVLPWVWVARFDVLWVAWLGLLNLAVWLYASTWGGGILGTMFTASDAVLWGIVCINITAQVVWEWGAQQRDWPGRWAICLLALGGGVPMTLLMMEWVTGESYVFAPIMVAYPVWLAALYGVYRHWRLELFMLAGGCVSVITVVTLLLVRHVFWGSWHAESLLLLAGAVFGMGALAVAWLKRLNAEVAP</sequence>
<keyword evidence="4" id="KW-1185">Reference proteome</keyword>
<dbReference type="Proteomes" id="UP000218677">
    <property type="component" value="Unassembled WGS sequence"/>
</dbReference>
<dbReference type="OrthoDB" id="327621at2"/>
<gene>
    <name evidence="3" type="ORF">CPA45_12420</name>
</gene>
<feature type="domain" description="DUF2157" evidence="2">
    <location>
        <begin position="11"/>
        <end position="151"/>
    </location>
</feature>
<keyword evidence="1" id="KW-1133">Transmembrane helix</keyword>
<dbReference type="AlphaFoldDB" id="A0A2A4HIW6"/>
<organism evidence="3 4">
    <name type="scientific">Vreelandella nigrificans</name>
    <dbReference type="NCBI Taxonomy" id="2042704"/>
    <lineage>
        <taxon>Bacteria</taxon>
        <taxon>Pseudomonadati</taxon>
        <taxon>Pseudomonadota</taxon>
        <taxon>Gammaproteobacteria</taxon>
        <taxon>Oceanospirillales</taxon>
        <taxon>Halomonadaceae</taxon>
        <taxon>Vreelandella</taxon>
    </lineage>
</organism>
<feature type="transmembrane region" description="Helical" evidence="1">
    <location>
        <begin position="296"/>
        <end position="315"/>
    </location>
</feature>
<feature type="transmembrane region" description="Helical" evidence="1">
    <location>
        <begin position="239"/>
        <end position="258"/>
    </location>
</feature>
<feature type="transmembrane region" description="Helical" evidence="1">
    <location>
        <begin position="183"/>
        <end position="201"/>
    </location>
</feature>
<evidence type="ECO:0000256" key="1">
    <source>
        <dbReference type="SAM" id="Phobius"/>
    </source>
</evidence>
<dbReference type="EMBL" id="NWUX01000010">
    <property type="protein sequence ID" value="PCF95338.1"/>
    <property type="molecule type" value="Genomic_DNA"/>
</dbReference>